<dbReference type="InterPro" id="IPR001362">
    <property type="entry name" value="Glyco_hydro_32"/>
</dbReference>
<sequence>MTWTKAERYRSLRDVSALDMETLRTKTAASPWRFGYHIQPPTGLLNDPNGFTFFNGEYHMFYQWFPLGPVHGLKHWYHVTSTDLVTWTDRGVALVPETTEDSHGAYSGSGFVADGELHVMYTGNHRTDDWTRHASQLIGVLRDGKIERRNVAIPDVPAGYTEHFRDPKVWFENGFYYAIVGAQRENETGCVVLYRSSDLNDWTFLGEVKTGLDPFGYMWECPDVFELNGQHVLVFSPQGIEPDGHRYHNIYQSGYLIGKLDVETLTFTHGAFEELDFGFDFYAPQTTEHDGRRVLVGWMGLPEIEYPTDRFGWAHALTLPRELSIENGELKQRPVKAMTKLRQDEFVNASGTAMNASTPNRYELELTTDGSDFTLELLRVGDESLVIRYDEASRELTIDRTNAGEPFATEFGTTRTKVMDVTSLHLFVDSSSVECFVNDGEAVATLRVFPSELDKGLRYEGGTATLTGWTYE</sequence>
<dbReference type="AlphaFoldDB" id="A0A377FTR3"/>
<evidence type="ECO:0000256" key="5">
    <source>
        <dbReference type="ARBA" id="ARBA00022801"/>
    </source>
</evidence>
<dbReference type="OrthoDB" id="9759709at2"/>
<keyword evidence="6 8" id="KW-0326">Glycosidase</keyword>
<keyword evidence="9" id="KW-0119">Carbohydrate metabolism</keyword>
<dbReference type="InterPro" id="IPR013320">
    <property type="entry name" value="ConA-like_dom_sf"/>
</dbReference>
<comment type="pathway">
    <text evidence="1 9">Glycan biosynthesis; sucrose metabolism.</text>
</comment>
<evidence type="ECO:0000256" key="4">
    <source>
        <dbReference type="ARBA" id="ARBA00019623"/>
    </source>
</evidence>
<comment type="subcellular location">
    <subcellularLocation>
        <location evidence="9">Cytoplasm</location>
    </subcellularLocation>
</comment>
<dbReference type="SMART" id="SM00640">
    <property type="entry name" value="Glyco_32"/>
    <property type="match status" value="1"/>
</dbReference>
<feature type="domain" description="Glycosyl hydrolase family 32 C-terminal" evidence="11">
    <location>
        <begin position="355"/>
        <end position="463"/>
    </location>
</feature>
<feature type="domain" description="Glycosyl hydrolase family 32 N-terminal" evidence="10">
    <location>
        <begin position="37"/>
        <end position="334"/>
    </location>
</feature>
<dbReference type="UniPathway" id="UPA00238"/>
<keyword evidence="5 8" id="KW-0378">Hydrolase</keyword>
<dbReference type="CDD" id="cd18623">
    <property type="entry name" value="GH32_ScrB-like"/>
    <property type="match status" value="1"/>
</dbReference>
<dbReference type="PANTHER" id="PTHR43101:SF1">
    <property type="entry name" value="BETA-FRUCTOSIDASE"/>
    <property type="match status" value="1"/>
</dbReference>
<protein>
    <recommendedName>
        <fullName evidence="4 8">Sucrose-6-phosphate hydrolase</fullName>
        <ecNumber evidence="3 8">3.2.1.26</ecNumber>
    </recommendedName>
    <alternativeName>
        <fullName evidence="7 9">Invertase</fullName>
    </alternativeName>
</protein>
<organism evidence="12 13">
    <name type="scientific">Exiguobacterium aurantiacum</name>
    <dbReference type="NCBI Taxonomy" id="33987"/>
    <lineage>
        <taxon>Bacteria</taxon>
        <taxon>Bacillati</taxon>
        <taxon>Bacillota</taxon>
        <taxon>Bacilli</taxon>
        <taxon>Bacillales</taxon>
        <taxon>Bacillales Family XII. Incertae Sedis</taxon>
        <taxon>Exiguobacterium</taxon>
    </lineage>
</organism>
<evidence type="ECO:0000256" key="1">
    <source>
        <dbReference type="ARBA" id="ARBA00004914"/>
    </source>
</evidence>
<proteinExistence type="inferred from homology"/>
<dbReference type="Pfam" id="PF08244">
    <property type="entry name" value="Glyco_hydro_32C"/>
    <property type="match status" value="1"/>
</dbReference>
<comment type="function">
    <text evidence="9">Enables the bacterium to metabolize sucrose as a sole carbon source.</text>
</comment>
<dbReference type="Gene3D" id="2.60.120.560">
    <property type="entry name" value="Exo-inulinase, domain 1"/>
    <property type="match status" value="1"/>
</dbReference>
<evidence type="ECO:0000256" key="3">
    <source>
        <dbReference type="ARBA" id="ARBA00012758"/>
    </source>
</evidence>
<dbReference type="SUPFAM" id="SSF49899">
    <property type="entry name" value="Concanavalin A-like lectins/glucanases"/>
    <property type="match status" value="1"/>
</dbReference>
<dbReference type="Proteomes" id="UP000254060">
    <property type="component" value="Unassembled WGS sequence"/>
</dbReference>
<name>A0A377FTR3_9BACL</name>
<dbReference type="GO" id="GO:0005737">
    <property type="term" value="C:cytoplasm"/>
    <property type="evidence" value="ECO:0007669"/>
    <property type="project" value="UniProtKB-SubCell"/>
</dbReference>
<evidence type="ECO:0000256" key="2">
    <source>
        <dbReference type="ARBA" id="ARBA00009902"/>
    </source>
</evidence>
<accession>A0A377FTR3</accession>
<evidence type="ECO:0000313" key="13">
    <source>
        <dbReference type="Proteomes" id="UP000254060"/>
    </source>
</evidence>
<dbReference type="Gene3D" id="2.115.10.20">
    <property type="entry name" value="Glycosyl hydrolase domain, family 43"/>
    <property type="match status" value="1"/>
</dbReference>
<dbReference type="RefSeq" id="WP_029335131.1">
    <property type="nucleotide sequence ID" value="NZ_UGGP01000001.1"/>
</dbReference>
<dbReference type="PROSITE" id="PS00609">
    <property type="entry name" value="GLYCOSYL_HYDROL_F32"/>
    <property type="match status" value="1"/>
</dbReference>
<evidence type="ECO:0000259" key="10">
    <source>
        <dbReference type="Pfam" id="PF00251"/>
    </source>
</evidence>
<evidence type="ECO:0000256" key="9">
    <source>
        <dbReference type="RuleBase" id="RU365015"/>
    </source>
</evidence>
<reference evidence="12 13" key="1">
    <citation type="submission" date="2018-06" db="EMBL/GenBank/DDBJ databases">
        <authorList>
            <consortium name="Pathogen Informatics"/>
            <person name="Doyle S."/>
        </authorList>
    </citation>
    <scope>NUCLEOTIDE SEQUENCE [LARGE SCALE GENOMIC DNA]</scope>
    <source>
        <strain evidence="12 13">NCTC13163</strain>
    </source>
</reference>
<dbReference type="EMBL" id="UGGP01000001">
    <property type="protein sequence ID" value="STO08211.1"/>
    <property type="molecule type" value="Genomic_DNA"/>
</dbReference>
<evidence type="ECO:0000256" key="6">
    <source>
        <dbReference type="ARBA" id="ARBA00023295"/>
    </source>
</evidence>
<dbReference type="InterPro" id="IPR051214">
    <property type="entry name" value="GH32_Enzymes"/>
</dbReference>
<dbReference type="InterPro" id="IPR013148">
    <property type="entry name" value="Glyco_hydro_32_N"/>
</dbReference>
<dbReference type="SUPFAM" id="SSF75005">
    <property type="entry name" value="Arabinanase/levansucrase/invertase"/>
    <property type="match status" value="1"/>
</dbReference>
<keyword evidence="9" id="KW-0963">Cytoplasm</keyword>
<dbReference type="GO" id="GO:0004564">
    <property type="term" value="F:beta-fructofuranosidase activity"/>
    <property type="evidence" value="ECO:0007669"/>
    <property type="project" value="UniProtKB-EC"/>
</dbReference>
<dbReference type="NCBIfam" id="TIGR01322">
    <property type="entry name" value="scrB_fam"/>
    <property type="match status" value="1"/>
</dbReference>
<gene>
    <name evidence="12" type="primary">scrB</name>
    <name evidence="12" type="ORF">NCTC13163_01580</name>
</gene>
<comment type="similarity">
    <text evidence="2 8">Belongs to the glycosyl hydrolase 32 family.</text>
</comment>
<evidence type="ECO:0000256" key="8">
    <source>
        <dbReference type="RuleBase" id="RU362110"/>
    </source>
</evidence>
<dbReference type="InterPro" id="IPR018053">
    <property type="entry name" value="Glyco_hydro_32_AS"/>
</dbReference>
<comment type="catalytic activity">
    <reaction evidence="8">
        <text>Hydrolysis of terminal non-reducing beta-D-fructofuranoside residues in beta-D-fructofuranosides.</text>
        <dbReference type="EC" id="3.2.1.26"/>
    </reaction>
</comment>
<evidence type="ECO:0000256" key="7">
    <source>
        <dbReference type="ARBA" id="ARBA00033367"/>
    </source>
</evidence>
<dbReference type="Pfam" id="PF00251">
    <property type="entry name" value="Glyco_hydro_32N"/>
    <property type="match status" value="1"/>
</dbReference>
<dbReference type="InterPro" id="IPR006232">
    <property type="entry name" value="Suc6P_hydrolase"/>
</dbReference>
<evidence type="ECO:0000259" key="11">
    <source>
        <dbReference type="Pfam" id="PF08244"/>
    </source>
</evidence>
<evidence type="ECO:0000313" key="12">
    <source>
        <dbReference type="EMBL" id="STO08211.1"/>
    </source>
</evidence>
<dbReference type="InterPro" id="IPR013189">
    <property type="entry name" value="Glyco_hydro_32_C"/>
</dbReference>
<dbReference type="PANTHER" id="PTHR43101">
    <property type="entry name" value="BETA-FRUCTOSIDASE"/>
    <property type="match status" value="1"/>
</dbReference>
<dbReference type="GO" id="GO:0005985">
    <property type="term" value="P:sucrose metabolic process"/>
    <property type="evidence" value="ECO:0007669"/>
    <property type="project" value="UniProtKB-UniPathway"/>
</dbReference>
<dbReference type="EC" id="3.2.1.26" evidence="3 8"/>
<dbReference type="InterPro" id="IPR023296">
    <property type="entry name" value="Glyco_hydro_beta-prop_sf"/>
</dbReference>
<dbReference type="STRING" id="1397694.GCA_000702585_02077"/>